<organism evidence="10 11">
    <name type="scientific">Pseudogymnoascus verrucosus</name>
    <dbReference type="NCBI Taxonomy" id="342668"/>
    <lineage>
        <taxon>Eukaryota</taxon>
        <taxon>Fungi</taxon>
        <taxon>Dikarya</taxon>
        <taxon>Ascomycota</taxon>
        <taxon>Pezizomycotina</taxon>
        <taxon>Leotiomycetes</taxon>
        <taxon>Thelebolales</taxon>
        <taxon>Thelebolaceae</taxon>
        <taxon>Pseudogymnoascus</taxon>
    </lineage>
</organism>
<reference evidence="11" key="2">
    <citation type="journal article" date="2018" name="Nat. Commun.">
        <title>Extreme sensitivity to ultraviolet light in the fungal pathogen causing white-nose syndrome of bats.</title>
        <authorList>
            <person name="Palmer J.M."/>
            <person name="Drees K.P."/>
            <person name="Foster J.T."/>
            <person name="Lindner D.L."/>
        </authorList>
    </citation>
    <scope>NUCLEOTIDE SEQUENCE [LARGE SCALE GENOMIC DNA]</scope>
    <source>
        <strain evidence="11">UAMH 10579</strain>
    </source>
</reference>
<dbReference type="EMBL" id="KV460216">
    <property type="protein sequence ID" value="OBT98461.2"/>
    <property type="molecule type" value="Genomic_DNA"/>
</dbReference>
<dbReference type="AlphaFoldDB" id="A0A1B8GRL7"/>
<dbReference type="Pfam" id="PF25486">
    <property type="entry name" value="DUF7909"/>
    <property type="match status" value="1"/>
</dbReference>
<accession>A0A1B8GRL7</accession>
<reference evidence="10 11" key="1">
    <citation type="submission" date="2016-03" db="EMBL/GenBank/DDBJ databases">
        <title>Comparative genomics of Pseudogymnoascus destructans, the fungus causing white-nose syndrome of bats.</title>
        <authorList>
            <person name="Palmer J.M."/>
            <person name="Drees K.P."/>
            <person name="Foster J.T."/>
            <person name="Lindner D.L."/>
        </authorList>
    </citation>
    <scope>NUCLEOTIDE SEQUENCE [LARGE SCALE GENOMIC DNA]</scope>
    <source>
        <strain evidence="10 11">UAMH 10579</strain>
    </source>
</reference>
<dbReference type="InterPro" id="IPR051836">
    <property type="entry name" value="Kremen_rcpt"/>
</dbReference>
<dbReference type="RefSeq" id="XP_018132194.2">
    <property type="nucleotide sequence ID" value="XM_018273064.2"/>
</dbReference>
<keyword evidence="3" id="KW-0732">Signal</keyword>
<evidence type="ECO:0000313" key="11">
    <source>
        <dbReference type="Proteomes" id="UP000091956"/>
    </source>
</evidence>
<dbReference type="SMART" id="SM00321">
    <property type="entry name" value="WSC"/>
    <property type="match status" value="2"/>
</dbReference>
<evidence type="ECO:0000256" key="6">
    <source>
        <dbReference type="ARBA" id="ARBA00023180"/>
    </source>
</evidence>
<feature type="transmembrane region" description="Helical" evidence="8">
    <location>
        <begin position="6"/>
        <end position="30"/>
    </location>
</feature>
<dbReference type="Proteomes" id="UP000091956">
    <property type="component" value="Unassembled WGS sequence"/>
</dbReference>
<proteinExistence type="predicted"/>
<evidence type="ECO:0000256" key="5">
    <source>
        <dbReference type="ARBA" id="ARBA00023136"/>
    </source>
</evidence>
<dbReference type="Pfam" id="PF01822">
    <property type="entry name" value="WSC"/>
    <property type="match status" value="2"/>
</dbReference>
<evidence type="ECO:0000256" key="3">
    <source>
        <dbReference type="ARBA" id="ARBA00022729"/>
    </source>
</evidence>
<sequence>MVVSCFPFPLSCIPLLVSLLLPLFTATSLLPTSTIMPRPSSSLLLALLGSVASSIACTIPTTPPGDTILDKFSIVVQNPSIPTVHNKVMRFRANGDDEHLVLPPVGVATNDVLYLQNGRLIYNTIHAVIDLEYNDQDDTTKMFMTAREYHPSAVFKGEYACDPDTDELQIRLKLVARLTDPPVLGGQIGIRDAVGTLEFRYSPPGNTKINNEFMPVEMVIFRNGISPTGTATPPTSTAPPPTSTVVPTTTAPPPTTTVAPPTNTGVPTTPTSPVTVGDYDFVYCWAEPAAGRSFAAKSTAADDMTNEKCATFCAAYPYFGTQWSKECWCGTGPAGGGLAPLGECDYPCAGDASQLCGGSRRLSLYVNSALTGPQQPTTVGNYEYTGCVTDLQSSRTLTGDMLRSDDMTLETCATFCNGYTYFGTEWSTECWCGNTITPGARAVEGTDCSMTCSGNDNQLCGNGDRLSFYKVKD</sequence>
<feature type="domain" description="WSC" evidence="9">
    <location>
        <begin position="381"/>
        <end position="472"/>
    </location>
</feature>
<name>A0A1B8GRL7_9PEZI</name>
<protein>
    <recommendedName>
        <fullName evidence="9">WSC domain-containing protein</fullName>
    </recommendedName>
</protein>
<evidence type="ECO:0000256" key="7">
    <source>
        <dbReference type="SAM" id="MobiDB-lite"/>
    </source>
</evidence>
<evidence type="ECO:0000256" key="8">
    <source>
        <dbReference type="SAM" id="Phobius"/>
    </source>
</evidence>
<keyword evidence="6" id="KW-0325">Glycoprotein</keyword>
<dbReference type="GeneID" id="28836963"/>
<dbReference type="PANTHER" id="PTHR24269:SF16">
    <property type="entry name" value="PROTEIN SLG1"/>
    <property type="match status" value="1"/>
</dbReference>
<dbReference type="InterPro" id="IPR002889">
    <property type="entry name" value="WSC_carb-bd"/>
</dbReference>
<dbReference type="PANTHER" id="PTHR24269">
    <property type="entry name" value="KREMEN PROTEIN"/>
    <property type="match status" value="1"/>
</dbReference>
<keyword evidence="11" id="KW-1185">Reference proteome</keyword>
<keyword evidence="2 8" id="KW-0812">Transmembrane</keyword>
<evidence type="ECO:0000256" key="2">
    <source>
        <dbReference type="ARBA" id="ARBA00022692"/>
    </source>
</evidence>
<feature type="domain" description="WSC" evidence="9">
    <location>
        <begin position="278"/>
        <end position="368"/>
    </location>
</feature>
<keyword evidence="5 8" id="KW-0472">Membrane</keyword>
<evidence type="ECO:0000259" key="9">
    <source>
        <dbReference type="PROSITE" id="PS51212"/>
    </source>
</evidence>
<evidence type="ECO:0000256" key="4">
    <source>
        <dbReference type="ARBA" id="ARBA00022989"/>
    </source>
</evidence>
<feature type="compositionally biased region" description="Low complexity" evidence="7">
    <location>
        <begin position="256"/>
        <end position="271"/>
    </location>
</feature>
<dbReference type="PROSITE" id="PS51212">
    <property type="entry name" value="WSC"/>
    <property type="match status" value="2"/>
</dbReference>
<evidence type="ECO:0000256" key="1">
    <source>
        <dbReference type="ARBA" id="ARBA00004167"/>
    </source>
</evidence>
<evidence type="ECO:0000313" key="10">
    <source>
        <dbReference type="EMBL" id="OBT98461.2"/>
    </source>
</evidence>
<keyword evidence="4 8" id="KW-1133">Transmembrane helix</keyword>
<comment type="subcellular location">
    <subcellularLocation>
        <location evidence="1">Membrane</location>
        <topology evidence="1">Single-pass membrane protein</topology>
    </subcellularLocation>
</comment>
<dbReference type="GO" id="GO:0005886">
    <property type="term" value="C:plasma membrane"/>
    <property type="evidence" value="ECO:0007669"/>
    <property type="project" value="TreeGrafter"/>
</dbReference>
<dbReference type="STRING" id="342668.A0A1B8GRL7"/>
<feature type="region of interest" description="Disordered" evidence="7">
    <location>
        <begin position="227"/>
        <end position="271"/>
    </location>
</feature>
<gene>
    <name evidence="10" type="ORF">VE01_03577</name>
</gene>
<dbReference type="InterPro" id="IPR057231">
    <property type="entry name" value="DUF7909"/>
</dbReference>